<dbReference type="InterPro" id="IPR036514">
    <property type="entry name" value="SGNH_hydro_sf"/>
</dbReference>
<comment type="caution">
    <text evidence="1">The sequence shown here is derived from an EMBL/GenBank/DDBJ whole genome shotgun (WGS) entry which is preliminary data.</text>
</comment>
<dbReference type="Gene3D" id="3.40.50.1110">
    <property type="entry name" value="SGNH hydrolase"/>
    <property type="match status" value="1"/>
</dbReference>
<dbReference type="AlphaFoldDB" id="A0A1W0WKB8"/>
<protein>
    <recommendedName>
        <fullName evidence="3">SGNH/GDSL hydrolase family protein</fullName>
    </recommendedName>
</protein>
<dbReference type="Proteomes" id="UP000192578">
    <property type="component" value="Unassembled WGS sequence"/>
</dbReference>
<gene>
    <name evidence="1" type="ORF">BV898_10231</name>
</gene>
<evidence type="ECO:0000313" key="1">
    <source>
        <dbReference type="EMBL" id="OQV15644.1"/>
    </source>
</evidence>
<evidence type="ECO:0000313" key="2">
    <source>
        <dbReference type="Proteomes" id="UP000192578"/>
    </source>
</evidence>
<name>A0A1W0WKB8_HYPEX</name>
<dbReference type="EMBL" id="MTYJ01000086">
    <property type="protein sequence ID" value="OQV15644.1"/>
    <property type="molecule type" value="Genomic_DNA"/>
</dbReference>
<organism evidence="1 2">
    <name type="scientific">Hypsibius exemplaris</name>
    <name type="common">Freshwater tardigrade</name>
    <dbReference type="NCBI Taxonomy" id="2072580"/>
    <lineage>
        <taxon>Eukaryota</taxon>
        <taxon>Metazoa</taxon>
        <taxon>Ecdysozoa</taxon>
        <taxon>Tardigrada</taxon>
        <taxon>Eutardigrada</taxon>
        <taxon>Parachela</taxon>
        <taxon>Hypsibioidea</taxon>
        <taxon>Hypsibiidae</taxon>
        <taxon>Hypsibius</taxon>
    </lineage>
</organism>
<dbReference type="SUPFAM" id="SSF52266">
    <property type="entry name" value="SGNH hydrolase"/>
    <property type="match status" value="1"/>
</dbReference>
<accession>A0A1W0WKB8</accession>
<sequence>MEWDLALPIILAGFLIPTLFLAKSFLAEYFVLLIDALSSSFSVFDHTHTPQSISGTRPVLRHKFKEAFSVEFLDGNHSCSACTGENLTGKAFFQKNPNSSFRSKRIFFVGDSRLGCGSRDYLIYETGAWTIFYYGSSTDTAKAFRRNLTQVAHGLARAEWTTPIWIPTIPFHSNVRKFRQFWVTHWFNNTDALIEELGQTIAETAAENNIPLWSSAHRLGKAHPELYRDQMHPGPRLLRMFACQLLSALEGNDCRR</sequence>
<evidence type="ECO:0008006" key="3">
    <source>
        <dbReference type="Google" id="ProtNLM"/>
    </source>
</evidence>
<keyword evidence="2" id="KW-1185">Reference proteome</keyword>
<reference evidence="2" key="1">
    <citation type="submission" date="2017-01" db="EMBL/GenBank/DDBJ databases">
        <title>Comparative genomics of anhydrobiosis in the tardigrade Hypsibius dujardini.</title>
        <authorList>
            <person name="Yoshida Y."/>
            <person name="Koutsovoulos G."/>
            <person name="Laetsch D."/>
            <person name="Stevens L."/>
            <person name="Kumar S."/>
            <person name="Horikawa D."/>
            <person name="Ishino K."/>
            <person name="Komine S."/>
            <person name="Tomita M."/>
            <person name="Blaxter M."/>
            <person name="Arakawa K."/>
        </authorList>
    </citation>
    <scope>NUCLEOTIDE SEQUENCE [LARGE SCALE GENOMIC DNA]</scope>
    <source>
        <strain evidence="2">Z151</strain>
    </source>
</reference>
<proteinExistence type="predicted"/>